<comment type="caution">
    <text evidence="5">The sequence shown here is derived from an EMBL/GenBank/DDBJ whole genome shotgun (WGS) entry which is preliminary data.</text>
</comment>
<reference evidence="5 6" key="1">
    <citation type="submission" date="2023-07" db="EMBL/GenBank/DDBJ databases">
        <title>Sorghum-associated microbial communities from plants grown in Nebraska, USA.</title>
        <authorList>
            <person name="Schachtman D."/>
        </authorList>
    </citation>
    <scope>NUCLEOTIDE SEQUENCE [LARGE SCALE GENOMIC DNA]</scope>
    <source>
        <strain evidence="5 6">CC258</strain>
    </source>
</reference>
<dbReference type="Gene3D" id="1.10.10.60">
    <property type="entry name" value="Homeodomain-like"/>
    <property type="match status" value="2"/>
</dbReference>
<dbReference type="InterPro" id="IPR037923">
    <property type="entry name" value="HTH-like"/>
</dbReference>
<evidence type="ECO:0000256" key="2">
    <source>
        <dbReference type="ARBA" id="ARBA00023125"/>
    </source>
</evidence>
<gene>
    <name evidence="5" type="ORF">J2736_000288</name>
</gene>
<dbReference type="InterPro" id="IPR003313">
    <property type="entry name" value="AraC-bd"/>
</dbReference>
<keyword evidence="6" id="KW-1185">Reference proteome</keyword>
<evidence type="ECO:0000313" key="5">
    <source>
        <dbReference type="EMBL" id="MDR6549105.1"/>
    </source>
</evidence>
<dbReference type="InterPro" id="IPR014710">
    <property type="entry name" value="RmlC-like_jellyroll"/>
</dbReference>
<dbReference type="Gene3D" id="2.60.120.10">
    <property type="entry name" value="Jelly Rolls"/>
    <property type="match status" value="1"/>
</dbReference>
<feature type="domain" description="HTH araC/xylS-type" evidence="4">
    <location>
        <begin position="199"/>
        <end position="297"/>
    </location>
</feature>
<dbReference type="RefSeq" id="WP_310222814.1">
    <property type="nucleotide sequence ID" value="NZ_JAVDSB010000001.1"/>
</dbReference>
<dbReference type="PROSITE" id="PS00041">
    <property type="entry name" value="HTH_ARAC_FAMILY_1"/>
    <property type="match status" value="1"/>
</dbReference>
<evidence type="ECO:0000256" key="1">
    <source>
        <dbReference type="ARBA" id="ARBA00023015"/>
    </source>
</evidence>
<keyword evidence="2" id="KW-0238">DNA-binding</keyword>
<dbReference type="PRINTS" id="PR00032">
    <property type="entry name" value="HTHARAC"/>
</dbReference>
<dbReference type="Proteomes" id="UP001267290">
    <property type="component" value="Unassembled WGS sequence"/>
</dbReference>
<sequence>MTNITPYWEANKDQSHSGNVERPFYIGSLKTTTEGYSIGHHWHYHMELVYWAEGRGTVTTGSSTFNVQAGDLVLIPPCEVHAVQIEPHLSTLHYVIGFDPELISPMPQLAFDLKYRLPYAMNRELNWNLLKLSNEQNHRLEAMITTMHNEFRSREIGFELTVTSGIHQLMLFLLRHSSLLTHSTPNAATHGAERLQTFVHVLAYIDEHSHEELNAVDVARVAMMSYSRFATVFKQFMHMPLVKYITFLRIRKAEQLLLDPSKPITQIATETGFNHTSYFIKHFRSLKGISPMQYRKRQLGL</sequence>
<evidence type="ECO:0000313" key="6">
    <source>
        <dbReference type="Proteomes" id="UP001267290"/>
    </source>
</evidence>
<organism evidence="5 6">
    <name type="scientific">Paenibacillus qinlingensis</name>
    <dbReference type="NCBI Taxonomy" id="1837343"/>
    <lineage>
        <taxon>Bacteria</taxon>
        <taxon>Bacillati</taxon>
        <taxon>Bacillota</taxon>
        <taxon>Bacilli</taxon>
        <taxon>Bacillales</taxon>
        <taxon>Paenibacillaceae</taxon>
        <taxon>Paenibacillus</taxon>
    </lineage>
</organism>
<name>A0ABU1NNS1_9BACL</name>
<dbReference type="SUPFAM" id="SSF51215">
    <property type="entry name" value="Regulatory protein AraC"/>
    <property type="match status" value="1"/>
</dbReference>
<evidence type="ECO:0000259" key="4">
    <source>
        <dbReference type="PROSITE" id="PS01124"/>
    </source>
</evidence>
<keyword evidence="1" id="KW-0805">Transcription regulation</keyword>
<accession>A0ABU1NNS1</accession>
<evidence type="ECO:0000256" key="3">
    <source>
        <dbReference type="ARBA" id="ARBA00023163"/>
    </source>
</evidence>
<dbReference type="PANTHER" id="PTHR43280">
    <property type="entry name" value="ARAC-FAMILY TRANSCRIPTIONAL REGULATOR"/>
    <property type="match status" value="1"/>
</dbReference>
<dbReference type="SUPFAM" id="SSF46689">
    <property type="entry name" value="Homeodomain-like"/>
    <property type="match status" value="2"/>
</dbReference>
<dbReference type="InterPro" id="IPR018062">
    <property type="entry name" value="HTH_AraC-typ_CS"/>
</dbReference>
<dbReference type="EMBL" id="JAVDSB010000001">
    <property type="protein sequence ID" value="MDR6549105.1"/>
    <property type="molecule type" value="Genomic_DNA"/>
</dbReference>
<keyword evidence="3" id="KW-0804">Transcription</keyword>
<protein>
    <submittedName>
        <fullName evidence="5">AraC-like DNA-binding protein</fullName>
    </submittedName>
</protein>
<dbReference type="Pfam" id="PF12833">
    <property type="entry name" value="HTH_18"/>
    <property type="match status" value="1"/>
</dbReference>
<dbReference type="SMART" id="SM00342">
    <property type="entry name" value="HTH_ARAC"/>
    <property type="match status" value="1"/>
</dbReference>
<dbReference type="PROSITE" id="PS01124">
    <property type="entry name" value="HTH_ARAC_FAMILY_2"/>
    <property type="match status" value="1"/>
</dbReference>
<proteinExistence type="predicted"/>
<dbReference type="Pfam" id="PF02311">
    <property type="entry name" value="AraC_binding"/>
    <property type="match status" value="1"/>
</dbReference>
<dbReference type="InterPro" id="IPR018060">
    <property type="entry name" value="HTH_AraC"/>
</dbReference>
<dbReference type="InterPro" id="IPR009057">
    <property type="entry name" value="Homeodomain-like_sf"/>
</dbReference>
<dbReference type="InterPro" id="IPR020449">
    <property type="entry name" value="Tscrpt_reg_AraC-type_HTH"/>
</dbReference>
<dbReference type="PANTHER" id="PTHR43280:SF28">
    <property type="entry name" value="HTH-TYPE TRANSCRIPTIONAL ACTIVATOR RHAS"/>
    <property type="match status" value="1"/>
</dbReference>